<dbReference type="Gene3D" id="3.40.50.300">
    <property type="entry name" value="P-loop containing nucleotide triphosphate hydrolases"/>
    <property type="match status" value="2"/>
</dbReference>
<keyword evidence="2" id="KW-0547">Nucleotide-binding</keyword>
<dbReference type="InterPro" id="IPR027094">
    <property type="entry name" value="Mitofusin_fam"/>
</dbReference>
<dbReference type="SUPFAM" id="SSF52540">
    <property type="entry name" value="P-loop containing nucleoside triphosphate hydrolases"/>
    <property type="match status" value="2"/>
</dbReference>
<dbReference type="InterPro" id="IPR045063">
    <property type="entry name" value="Dynamin_N"/>
</dbReference>
<keyword evidence="4" id="KW-0342">GTP-binding</keyword>
<evidence type="ECO:0000256" key="5">
    <source>
        <dbReference type="ARBA" id="ARBA00023136"/>
    </source>
</evidence>
<sequence>MVKTIQIAYNKNDSDTKGAAVMDSLIKDLRTEELKRGLENLLQQFYKDNQYSLADKVLDLIDKWEKQQVMIGFAGHFSAGKSTMINRLLKQEILPSSPIPTSANVVRLHAGEPFIRVYHRNRSTVHYEGEWDTDTIKRLCKDGEDILSMDISQPATELPDNVILLDTPGVDSTNDADRIITESSLHVMDHLFYVMDYNHVQSEVNLTFLQEMQNKGIPFTIIINQIDKHQDQELSFDGFKSSIMQALETWNIHPEDIFYTSLMNKQVSGNEFDQLQSYLKKRFHQSEDVRKQSIFQRAQMVLAEAVDHYTVEKQNEISELESRMSAYSFDTSSNVDEAEQALAYWEDYSSNARDKFEDRVLSLFKNAYLMPSKLRDDAEHFLQSQQPGFKVGLLLSKKKTEEERRLRKQTFYDHLMEVVEKNLKWPLRDRMLELLEAYPVESETITKKIQSLDVDYPSERLEQLVESGAGMTGQYVLVYTEKLAQDIKQSYKSHVLGLWEEIKAELEAIASAQSQSHSKITKDFEQHQEIKEAIDRKEEEIETYRLLLWEALTLKVHVDVMKSSMRALEERNESVDSGLITEVHNSTDEAISEVQSRETTHQTGEAGTNPEEMVQHIDRIHQLLDESDAFRSLLAQLEMKKNRLENRTYTVALFGAFSAGKSSFANAVMGDRLLPVSPNPTTAAINQIAPVDEENSHGTVTVQFKSEQQLIDDFTDIIATFDWNVNDTVTLIDKLMGMSQENKQQLPHKQVAFVEAVIAGYEEAKGYLGSETQIPFEMFASYVAEEKRSCFVESMKVHYDCPITRKGITLVDTPGADSVNARHTDVSFEYIKNADAILFITYYNHPFSKADQSFLRQLGRVKDVFSLDKMFFLINAADLAQSDEELNQVQNYIRDQLLAFDIRNPRIYPVSSLEALKARVDGQHVRISEMEKFEEEFYNFIDNELSEVLIASITHDINRVDALLENFIADAELDEGARAEKLTLYKENKQTMRKHIDAVNEAKYEKNVQQKLEKQVFYIHQRMLLNFNDFFKQHINPATINENGKAGKEQLESASAGLMKELNDELNQELRAVLLRMQSFFNETLDQLQKEVLRQLKQVDDSFEMDHIDAIALDLELDKQRFSLEKQAEQKVLNHFKNTKRFFEGSDREAMKEEYKQVVDPLLKNQLEAAHHTLSDLHHEEWITHVPQIKEKWTVDVDDYYDTLLNQLESITDIDEWKTIQHQLKEIVASVNSGYRTDK</sequence>
<evidence type="ECO:0000313" key="9">
    <source>
        <dbReference type="Proteomes" id="UP001596990"/>
    </source>
</evidence>
<dbReference type="EMBL" id="JBHTKL010000001">
    <property type="protein sequence ID" value="MFD1018394.1"/>
    <property type="molecule type" value="Genomic_DNA"/>
</dbReference>
<dbReference type="Proteomes" id="UP001596990">
    <property type="component" value="Unassembled WGS sequence"/>
</dbReference>
<dbReference type="PANTHER" id="PTHR10465:SF0">
    <property type="entry name" value="SARCALUMENIN"/>
    <property type="match status" value="1"/>
</dbReference>
<feature type="domain" description="Dynamin N-terminal" evidence="7">
    <location>
        <begin position="71"/>
        <end position="225"/>
    </location>
</feature>
<evidence type="ECO:0000259" key="7">
    <source>
        <dbReference type="Pfam" id="PF00350"/>
    </source>
</evidence>
<evidence type="ECO:0000256" key="4">
    <source>
        <dbReference type="ARBA" id="ARBA00023134"/>
    </source>
</evidence>
<dbReference type="PANTHER" id="PTHR10465">
    <property type="entry name" value="TRANSMEMBRANE GTPASE FZO1"/>
    <property type="match status" value="1"/>
</dbReference>
<keyword evidence="9" id="KW-1185">Reference proteome</keyword>
<dbReference type="Pfam" id="PF00350">
    <property type="entry name" value="Dynamin_N"/>
    <property type="match status" value="2"/>
</dbReference>
<keyword evidence="5" id="KW-0472">Membrane</keyword>
<gene>
    <name evidence="8" type="ORF">ACFQ2J_04190</name>
</gene>
<organism evidence="8 9">
    <name type="scientific">Thalassobacillus hwangdonensis</name>
    <dbReference type="NCBI Taxonomy" id="546108"/>
    <lineage>
        <taxon>Bacteria</taxon>
        <taxon>Bacillati</taxon>
        <taxon>Bacillota</taxon>
        <taxon>Bacilli</taxon>
        <taxon>Bacillales</taxon>
        <taxon>Bacillaceae</taxon>
        <taxon>Thalassobacillus</taxon>
    </lineage>
</organism>
<name>A0ABW3KYT8_9BACI</name>
<evidence type="ECO:0000313" key="8">
    <source>
        <dbReference type="EMBL" id="MFD1018394.1"/>
    </source>
</evidence>
<evidence type="ECO:0000256" key="6">
    <source>
        <dbReference type="SAM" id="Coils"/>
    </source>
</evidence>
<evidence type="ECO:0000256" key="1">
    <source>
        <dbReference type="ARBA" id="ARBA00004370"/>
    </source>
</evidence>
<protein>
    <submittedName>
        <fullName evidence="8">Dynamin family protein</fullName>
    </submittedName>
</protein>
<accession>A0ABW3KYT8</accession>
<comment type="caution">
    <text evidence="8">The sequence shown here is derived from an EMBL/GenBank/DDBJ whole genome shotgun (WGS) entry which is preliminary data.</text>
</comment>
<evidence type="ECO:0000256" key="3">
    <source>
        <dbReference type="ARBA" id="ARBA00022801"/>
    </source>
</evidence>
<comment type="subcellular location">
    <subcellularLocation>
        <location evidence="1">Membrane</location>
    </subcellularLocation>
</comment>
<evidence type="ECO:0000256" key="2">
    <source>
        <dbReference type="ARBA" id="ARBA00022741"/>
    </source>
</evidence>
<reference evidence="9" key="1">
    <citation type="journal article" date="2019" name="Int. J. Syst. Evol. Microbiol.">
        <title>The Global Catalogue of Microorganisms (GCM) 10K type strain sequencing project: providing services to taxonomists for standard genome sequencing and annotation.</title>
        <authorList>
            <consortium name="The Broad Institute Genomics Platform"/>
            <consortium name="The Broad Institute Genome Sequencing Center for Infectious Disease"/>
            <person name="Wu L."/>
            <person name="Ma J."/>
        </authorList>
    </citation>
    <scope>NUCLEOTIDE SEQUENCE [LARGE SCALE GENOMIC DNA]</scope>
    <source>
        <strain evidence="9">CCUG 56607</strain>
    </source>
</reference>
<proteinExistence type="predicted"/>
<keyword evidence="6" id="KW-0175">Coiled coil</keyword>
<dbReference type="CDD" id="cd09912">
    <property type="entry name" value="DLP_2"/>
    <property type="match status" value="2"/>
</dbReference>
<dbReference type="InterPro" id="IPR027417">
    <property type="entry name" value="P-loop_NTPase"/>
</dbReference>
<feature type="coiled-coil region" evidence="6">
    <location>
        <begin position="1048"/>
        <end position="1083"/>
    </location>
</feature>
<keyword evidence="3" id="KW-0378">Hydrolase</keyword>
<feature type="domain" description="Dynamin N-terminal" evidence="7">
    <location>
        <begin position="651"/>
        <end position="870"/>
    </location>
</feature>